<keyword evidence="2" id="KW-1185">Reference proteome</keyword>
<dbReference type="AlphaFoldDB" id="A0A4C1VJ65"/>
<proteinExistence type="predicted"/>
<reference evidence="1 2" key="1">
    <citation type="journal article" date="2019" name="Commun. Biol.">
        <title>The bagworm genome reveals a unique fibroin gene that provides high tensile strength.</title>
        <authorList>
            <person name="Kono N."/>
            <person name="Nakamura H."/>
            <person name="Ohtoshi R."/>
            <person name="Tomita M."/>
            <person name="Numata K."/>
            <person name="Arakawa K."/>
        </authorList>
    </citation>
    <scope>NUCLEOTIDE SEQUENCE [LARGE SCALE GENOMIC DNA]</scope>
</reference>
<dbReference type="EMBL" id="BGZK01000341">
    <property type="protein sequence ID" value="GBP37954.1"/>
    <property type="molecule type" value="Genomic_DNA"/>
</dbReference>
<evidence type="ECO:0000313" key="1">
    <source>
        <dbReference type="EMBL" id="GBP37954.1"/>
    </source>
</evidence>
<gene>
    <name evidence="1" type="ORF">EVAR_84941_1</name>
</gene>
<protein>
    <submittedName>
        <fullName evidence="1">Uncharacterized protein</fullName>
    </submittedName>
</protein>
<name>A0A4C1VJ65_EUMVA</name>
<accession>A0A4C1VJ65</accession>
<evidence type="ECO:0000313" key="2">
    <source>
        <dbReference type="Proteomes" id="UP000299102"/>
    </source>
</evidence>
<organism evidence="1 2">
    <name type="scientific">Eumeta variegata</name>
    <name type="common">Bagworm moth</name>
    <name type="synonym">Eumeta japonica</name>
    <dbReference type="NCBI Taxonomy" id="151549"/>
    <lineage>
        <taxon>Eukaryota</taxon>
        <taxon>Metazoa</taxon>
        <taxon>Ecdysozoa</taxon>
        <taxon>Arthropoda</taxon>
        <taxon>Hexapoda</taxon>
        <taxon>Insecta</taxon>
        <taxon>Pterygota</taxon>
        <taxon>Neoptera</taxon>
        <taxon>Endopterygota</taxon>
        <taxon>Lepidoptera</taxon>
        <taxon>Glossata</taxon>
        <taxon>Ditrysia</taxon>
        <taxon>Tineoidea</taxon>
        <taxon>Psychidae</taxon>
        <taxon>Oiketicinae</taxon>
        <taxon>Eumeta</taxon>
    </lineage>
</organism>
<comment type="caution">
    <text evidence="1">The sequence shown here is derived from an EMBL/GenBank/DDBJ whole genome shotgun (WGS) entry which is preliminary data.</text>
</comment>
<dbReference type="Proteomes" id="UP000299102">
    <property type="component" value="Unassembled WGS sequence"/>
</dbReference>
<sequence length="98" mass="10644">MISLCKYNPDPGPVPHFNSDFTIGSDPVSVLDSNFGTDFISDSSAAPYTDRSLAHIVDADSALDCGSVPFSLSILMPDSFSITDRSHLQFRSRLRSLC</sequence>